<proteinExistence type="predicted"/>
<reference evidence="4" key="1">
    <citation type="journal article" date="2014" name="Int. J. Syst. Evol. Microbiol.">
        <title>Complete genome sequence of Corynebacterium casei LMG S-19264T (=DSM 44701T), isolated from a smear-ripened cheese.</title>
        <authorList>
            <consortium name="US DOE Joint Genome Institute (JGI-PGF)"/>
            <person name="Walter F."/>
            <person name="Albersmeier A."/>
            <person name="Kalinowski J."/>
            <person name="Ruckert C."/>
        </authorList>
    </citation>
    <scope>NUCLEOTIDE SEQUENCE</scope>
    <source>
        <strain evidence="4">KCTC 23077</strain>
    </source>
</reference>
<protein>
    <recommendedName>
        <fullName evidence="3">N-acetyltransferase domain-containing protein</fullName>
    </recommendedName>
</protein>
<reference evidence="4" key="2">
    <citation type="submission" date="2020-09" db="EMBL/GenBank/DDBJ databases">
        <authorList>
            <person name="Sun Q."/>
            <person name="Kim S."/>
        </authorList>
    </citation>
    <scope>NUCLEOTIDE SEQUENCE</scope>
    <source>
        <strain evidence="4">KCTC 23077</strain>
    </source>
</reference>
<evidence type="ECO:0000256" key="2">
    <source>
        <dbReference type="ARBA" id="ARBA00023315"/>
    </source>
</evidence>
<dbReference type="InterPro" id="IPR050832">
    <property type="entry name" value="Bact_Acetyltransf"/>
</dbReference>
<dbReference type="Pfam" id="PF00583">
    <property type="entry name" value="Acetyltransf_1"/>
    <property type="match status" value="1"/>
</dbReference>
<sequence length="157" mass="17193">MDLRVREAVEDDIAPMHAIRLAVRENVLSNPSWLTAEVYRGCLAAAGAACTWVAELDGRVVGFSTARLDQRDIWALFVDPACEGRGIGRALLDAATAWLFARGVDTIELGTTPDTRADRFYRDAGWRRGEMSPRGDVIFRLSHPSMAAPISLETASC</sequence>
<dbReference type="EMBL" id="BMYD01000001">
    <property type="protein sequence ID" value="GHA77159.1"/>
    <property type="molecule type" value="Genomic_DNA"/>
</dbReference>
<dbReference type="InterPro" id="IPR016181">
    <property type="entry name" value="Acyl_CoA_acyltransferase"/>
</dbReference>
<dbReference type="GO" id="GO:0016747">
    <property type="term" value="F:acyltransferase activity, transferring groups other than amino-acyl groups"/>
    <property type="evidence" value="ECO:0007669"/>
    <property type="project" value="InterPro"/>
</dbReference>
<comment type="caution">
    <text evidence="4">The sequence shown here is derived from an EMBL/GenBank/DDBJ whole genome shotgun (WGS) entry which is preliminary data.</text>
</comment>
<organism evidence="4 5">
    <name type="scientific">Cognatilysobacter bugurensis</name>
    <dbReference type="NCBI Taxonomy" id="543356"/>
    <lineage>
        <taxon>Bacteria</taxon>
        <taxon>Pseudomonadati</taxon>
        <taxon>Pseudomonadota</taxon>
        <taxon>Gammaproteobacteria</taxon>
        <taxon>Lysobacterales</taxon>
        <taxon>Lysobacteraceae</taxon>
        <taxon>Cognatilysobacter</taxon>
    </lineage>
</organism>
<dbReference type="PANTHER" id="PTHR43877">
    <property type="entry name" value="AMINOALKYLPHOSPHONATE N-ACETYLTRANSFERASE-RELATED-RELATED"/>
    <property type="match status" value="1"/>
</dbReference>
<evidence type="ECO:0000256" key="1">
    <source>
        <dbReference type="ARBA" id="ARBA00022679"/>
    </source>
</evidence>
<dbReference type="Gene3D" id="3.40.630.30">
    <property type="match status" value="1"/>
</dbReference>
<evidence type="ECO:0000313" key="5">
    <source>
        <dbReference type="Proteomes" id="UP000646426"/>
    </source>
</evidence>
<accession>A0A918W690</accession>
<dbReference type="RefSeq" id="WP_189454439.1">
    <property type="nucleotide sequence ID" value="NZ_BMYD01000001.1"/>
</dbReference>
<gene>
    <name evidence="4" type="ORF">GCM10007067_13090</name>
</gene>
<dbReference type="PROSITE" id="PS51186">
    <property type="entry name" value="GNAT"/>
    <property type="match status" value="1"/>
</dbReference>
<evidence type="ECO:0000313" key="4">
    <source>
        <dbReference type="EMBL" id="GHA77159.1"/>
    </source>
</evidence>
<name>A0A918W690_9GAMM</name>
<keyword evidence="5" id="KW-1185">Reference proteome</keyword>
<dbReference type="Proteomes" id="UP000646426">
    <property type="component" value="Unassembled WGS sequence"/>
</dbReference>
<dbReference type="AlphaFoldDB" id="A0A918W690"/>
<keyword evidence="1" id="KW-0808">Transferase</keyword>
<keyword evidence="2" id="KW-0012">Acyltransferase</keyword>
<dbReference type="InterPro" id="IPR000182">
    <property type="entry name" value="GNAT_dom"/>
</dbReference>
<evidence type="ECO:0000259" key="3">
    <source>
        <dbReference type="PROSITE" id="PS51186"/>
    </source>
</evidence>
<dbReference type="CDD" id="cd04301">
    <property type="entry name" value="NAT_SF"/>
    <property type="match status" value="1"/>
</dbReference>
<feature type="domain" description="N-acetyltransferase" evidence="3">
    <location>
        <begin position="3"/>
        <end position="151"/>
    </location>
</feature>
<dbReference type="SUPFAM" id="SSF55729">
    <property type="entry name" value="Acyl-CoA N-acyltransferases (Nat)"/>
    <property type="match status" value="1"/>
</dbReference>